<feature type="compositionally biased region" description="Basic residues" evidence="1">
    <location>
        <begin position="1"/>
        <end position="11"/>
    </location>
</feature>
<dbReference type="SUPFAM" id="SSF81383">
    <property type="entry name" value="F-box domain"/>
    <property type="match status" value="1"/>
</dbReference>
<proteinExistence type="predicted"/>
<comment type="caution">
    <text evidence="3">The sequence shown here is derived from an EMBL/GenBank/DDBJ whole genome shotgun (WGS) entry which is preliminary data.</text>
</comment>
<dbReference type="InterPro" id="IPR036047">
    <property type="entry name" value="F-box-like_dom_sf"/>
</dbReference>
<feature type="compositionally biased region" description="Basic residues" evidence="1">
    <location>
        <begin position="30"/>
        <end position="40"/>
    </location>
</feature>
<dbReference type="PROSITE" id="PS50181">
    <property type="entry name" value="FBOX"/>
    <property type="match status" value="1"/>
</dbReference>
<gene>
    <name evidence="3" type="ORF">ACHAWO_001670</name>
</gene>
<feature type="domain" description="F-box" evidence="2">
    <location>
        <begin position="148"/>
        <end position="194"/>
    </location>
</feature>
<dbReference type="InterPro" id="IPR001810">
    <property type="entry name" value="F-box_dom"/>
</dbReference>
<evidence type="ECO:0000313" key="4">
    <source>
        <dbReference type="Proteomes" id="UP001530400"/>
    </source>
</evidence>
<evidence type="ECO:0000259" key="2">
    <source>
        <dbReference type="PROSITE" id="PS50181"/>
    </source>
</evidence>
<organism evidence="3 4">
    <name type="scientific">Cyclotella atomus</name>
    <dbReference type="NCBI Taxonomy" id="382360"/>
    <lineage>
        <taxon>Eukaryota</taxon>
        <taxon>Sar</taxon>
        <taxon>Stramenopiles</taxon>
        <taxon>Ochrophyta</taxon>
        <taxon>Bacillariophyta</taxon>
        <taxon>Coscinodiscophyceae</taxon>
        <taxon>Thalassiosirophycidae</taxon>
        <taxon>Stephanodiscales</taxon>
        <taxon>Stephanodiscaceae</taxon>
        <taxon>Cyclotella</taxon>
    </lineage>
</organism>
<dbReference type="Gene3D" id="3.80.10.10">
    <property type="entry name" value="Ribonuclease Inhibitor"/>
    <property type="match status" value="1"/>
</dbReference>
<evidence type="ECO:0000256" key="1">
    <source>
        <dbReference type="SAM" id="MobiDB-lite"/>
    </source>
</evidence>
<dbReference type="EMBL" id="JALLPJ020000388">
    <property type="protein sequence ID" value="KAL3793621.1"/>
    <property type="molecule type" value="Genomic_DNA"/>
</dbReference>
<name>A0ABD3Q1V1_9STRA</name>
<dbReference type="AlphaFoldDB" id="A0ABD3Q1V1"/>
<evidence type="ECO:0000313" key="3">
    <source>
        <dbReference type="EMBL" id="KAL3793621.1"/>
    </source>
</evidence>
<dbReference type="InterPro" id="IPR032675">
    <property type="entry name" value="LRR_dom_sf"/>
</dbReference>
<feature type="region of interest" description="Disordered" evidence="1">
    <location>
        <begin position="1"/>
        <end position="65"/>
    </location>
</feature>
<sequence length="471" mass="52784">MSKPRAAKRTKSYAVESDDEEVEEEMFVGRKPRAAKKRTKSYAVESDDEEVEKRAVGRKKSSKVKSNGFEDLDLSKRSTSAKVVAKAILALLPEDATKQHSSAKALAKAFPLVVAELEARQNKAAKKQAKGKSKPMQFSVTEEGSDDVIATIDLPEDAFENALNFLDGYELVFASEVSKEWKSATRNPVLWENGIDMKGLNNKKSFNMTEMLKLLNRPEFASTKAFAFPHKVKMGTSTMKQLAKALPYVERLDLTDSKAKDADLLAATEVFGNLHSLTVNLWNVTSNGVASAARSMGNQLLELRISDSLEHMSSQAMGAIATSCPNLKYFAYDPSYSSSEDKVTGDDVVALVRSCRNLETLELHRTDKHIQQSHFVDIAKLVANNLEEYSLRNIIVGGSRGDDSFDIHKVLKKYKFLAVRSDISYSQSRPSHGRRFLFKPTNRPKRAPPAPRFFNFHARFMEDWDDDYGWM</sequence>
<keyword evidence="4" id="KW-1185">Reference proteome</keyword>
<accession>A0ABD3Q1V1</accession>
<dbReference type="Pfam" id="PF00646">
    <property type="entry name" value="F-box"/>
    <property type="match status" value="1"/>
</dbReference>
<dbReference type="Proteomes" id="UP001530400">
    <property type="component" value="Unassembled WGS sequence"/>
</dbReference>
<feature type="compositionally biased region" description="Acidic residues" evidence="1">
    <location>
        <begin position="16"/>
        <end position="26"/>
    </location>
</feature>
<protein>
    <recommendedName>
        <fullName evidence="2">F-box domain-containing protein</fullName>
    </recommendedName>
</protein>
<dbReference type="SUPFAM" id="SSF52047">
    <property type="entry name" value="RNI-like"/>
    <property type="match status" value="1"/>
</dbReference>
<reference evidence="3 4" key="1">
    <citation type="submission" date="2024-10" db="EMBL/GenBank/DDBJ databases">
        <title>Updated reference genomes for cyclostephanoid diatoms.</title>
        <authorList>
            <person name="Roberts W.R."/>
            <person name="Alverson A.J."/>
        </authorList>
    </citation>
    <scope>NUCLEOTIDE SEQUENCE [LARGE SCALE GENOMIC DNA]</scope>
    <source>
        <strain evidence="3 4">AJA010-31</strain>
    </source>
</reference>